<evidence type="ECO:0000256" key="1">
    <source>
        <dbReference type="SAM" id="MobiDB-lite"/>
    </source>
</evidence>
<proteinExistence type="predicted"/>
<gene>
    <name evidence="2" type="ORF">SEMRO_24_G016620.1</name>
</gene>
<accession>A0A9N8D799</accession>
<evidence type="ECO:0000313" key="3">
    <source>
        <dbReference type="Proteomes" id="UP001153069"/>
    </source>
</evidence>
<feature type="compositionally biased region" description="Polar residues" evidence="1">
    <location>
        <begin position="83"/>
        <end position="92"/>
    </location>
</feature>
<reference evidence="2" key="1">
    <citation type="submission" date="2020-06" db="EMBL/GenBank/DDBJ databases">
        <authorList>
            <consortium name="Plant Systems Biology data submission"/>
        </authorList>
    </citation>
    <scope>NUCLEOTIDE SEQUENCE</scope>
    <source>
        <strain evidence="2">D6</strain>
    </source>
</reference>
<feature type="compositionally biased region" description="Polar residues" evidence="1">
    <location>
        <begin position="225"/>
        <end position="237"/>
    </location>
</feature>
<feature type="compositionally biased region" description="Low complexity" evidence="1">
    <location>
        <begin position="52"/>
        <end position="81"/>
    </location>
</feature>
<keyword evidence="3" id="KW-1185">Reference proteome</keyword>
<dbReference type="AlphaFoldDB" id="A0A9N8D799"/>
<protein>
    <submittedName>
        <fullName evidence="2">Uncharacterized protein</fullName>
    </submittedName>
</protein>
<organism evidence="2 3">
    <name type="scientific">Seminavis robusta</name>
    <dbReference type="NCBI Taxonomy" id="568900"/>
    <lineage>
        <taxon>Eukaryota</taxon>
        <taxon>Sar</taxon>
        <taxon>Stramenopiles</taxon>
        <taxon>Ochrophyta</taxon>
        <taxon>Bacillariophyta</taxon>
        <taxon>Bacillariophyceae</taxon>
        <taxon>Bacillariophycidae</taxon>
        <taxon>Naviculales</taxon>
        <taxon>Naviculaceae</taxon>
        <taxon>Seminavis</taxon>
    </lineage>
</organism>
<comment type="caution">
    <text evidence="2">The sequence shown here is derived from an EMBL/GenBank/DDBJ whole genome shotgun (WGS) entry which is preliminary data.</text>
</comment>
<evidence type="ECO:0000313" key="2">
    <source>
        <dbReference type="EMBL" id="CAB9497718.1"/>
    </source>
</evidence>
<feature type="compositionally biased region" description="Basic and acidic residues" evidence="1">
    <location>
        <begin position="121"/>
        <end position="131"/>
    </location>
</feature>
<feature type="region of interest" description="Disordered" evidence="1">
    <location>
        <begin position="24"/>
        <end position="237"/>
    </location>
</feature>
<dbReference type="Proteomes" id="UP001153069">
    <property type="component" value="Unassembled WGS sequence"/>
</dbReference>
<name>A0A9N8D799_9STRA</name>
<feature type="compositionally biased region" description="Polar residues" evidence="1">
    <location>
        <begin position="158"/>
        <end position="169"/>
    </location>
</feature>
<sequence length="297" mass="33041">MNNPNSKLNLSFSQLFHAPSVTFPVFGKVPEDTPTNLKEEDQVGRKGKRSKLPSMKSKSRSSTSQRRSNSRLNDLSNSDRSIGTPSTTMEPNSSSSSFSLEKDDLIGDGGSRISHFHQQKKNFDKIKEQVRRVSTNNLSTADLERTPRRSRIRRSLSAGENLSELQNATKPPRHGRSRMAAPKSPAEPPSFRRTVSDRRNYSRRTKSKGASPPSVVGGPQDSWRSESSNKNTASTWSGGHTAETWTCNCGFVLKERMQYCGMCGAKKHWTCDLCSFDENLNIFCYCGGCGTARCECQ</sequence>
<dbReference type="EMBL" id="CAICTM010000024">
    <property type="protein sequence ID" value="CAB9497718.1"/>
    <property type="molecule type" value="Genomic_DNA"/>
</dbReference>